<reference evidence="1" key="1">
    <citation type="submission" date="2014-11" db="EMBL/GenBank/DDBJ databases">
        <authorList>
            <person name="Amaro Gonzalez C."/>
        </authorList>
    </citation>
    <scope>NUCLEOTIDE SEQUENCE</scope>
</reference>
<dbReference type="EMBL" id="GBXM01098502">
    <property type="protein sequence ID" value="JAH10075.1"/>
    <property type="molecule type" value="Transcribed_RNA"/>
</dbReference>
<organism evidence="1">
    <name type="scientific">Anguilla anguilla</name>
    <name type="common">European freshwater eel</name>
    <name type="synonym">Muraena anguilla</name>
    <dbReference type="NCBI Taxonomy" id="7936"/>
    <lineage>
        <taxon>Eukaryota</taxon>
        <taxon>Metazoa</taxon>
        <taxon>Chordata</taxon>
        <taxon>Craniata</taxon>
        <taxon>Vertebrata</taxon>
        <taxon>Euteleostomi</taxon>
        <taxon>Actinopterygii</taxon>
        <taxon>Neopterygii</taxon>
        <taxon>Teleostei</taxon>
        <taxon>Anguilliformes</taxon>
        <taxon>Anguillidae</taxon>
        <taxon>Anguilla</taxon>
    </lineage>
</organism>
<name>A0A0E9Q159_ANGAN</name>
<accession>A0A0E9Q159</accession>
<protein>
    <submittedName>
        <fullName evidence="1">Uncharacterized protein</fullName>
    </submittedName>
</protein>
<proteinExistence type="predicted"/>
<evidence type="ECO:0000313" key="1">
    <source>
        <dbReference type="EMBL" id="JAH10075.1"/>
    </source>
</evidence>
<sequence>MSFLKGEDSYSYMLGYF</sequence>
<dbReference type="AlphaFoldDB" id="A0A0E9Q159"/>
<reference evidence="1" key="2">
    <citation type="journal article" date="2015" name="Fish Shellfish Immunol.">
        <title>Early steps in the European eel (Anguilla anguilla)-Vibrio vulnificus interaction in the gills: Role of the RtxA13 toxin.</title>
        <authorList>
            <person name="Callol A."/>
            <person name="Pajuelo D."/>
            <person name="Ebbesson L."/>
            <person name="Teles M."/>
            <person name="MacKenzie S."/>
            <person name="Amaro C."/>
        </authorList>
    </citation>
    <scope>NUCLEOTIDE SEQUENCE</scope>
</reference>